<proteinExistence type="predicted"/>
<reference evidence="1" key="1">
    <citation type="submission" date="2024-02" db="EMBL/GenBank/DDBJ databases">
        <title>Metagenome Assembled Genome of Zalaria obscura JY119.</title>
        <authorList>
            <person name="Vighnesh L."/>
            <person name="Jagadeeshwari U."/>
            <person name="Venkata Ramana C."/>
            <person name="Sasikala C."/>
        </authorList>
    </citation>
    <scope>NUCLEOTIDE SEQUENCE</scope>
    <source>
        <strain evidence="1">JY119</strain>
    </source>
</reference>
<dbReference type="Proteomes" id="UP001320706">
    <property type="component" value="Unassembled WGS sequence"/>
</dbReference>
<evidence type="ECO:0000313" key="1">
    <source>
        <dbReference type="EMBL" id="KAK8221873.1"/>
    </source>
</evidence>
<gene>
    <name evidence="1" type="ORF">M8818_000038</name>
</gene>
<keyword evidence="2" id="KW-1185">Reference proteome</keyword>
<comment type="caution">
    <text evidence="1">The sequence shown here is derived from an EMBL/GenBank/DDBJ whole genome shotgun (WGS) entry which is preliminary data.</text>
</comment>
<accession>A0ACC3SNX9</accession>
<protein>
    <submittedName>
        <fullName evidence="1">Uncharacterized protein</fullName>
    </submittedName>
</protein>
<name>A0ACC3SNX9_9PEZI</name>
<dbReference type="EMBL" id="JAMKPW020000001">
    <property type="protein sequence ID" value="KAK8221873.1"/>
    <property type="molecule type" value="Genomic_DNA"/>
</dbReference>
<sequence length="158" mass="18006">MRPEVQEAEEGQETHTSPRVIQQELLVQPGLLKSLLKNGSACSCCKSTVDALERCPTACKRRAALRVDLESTLEEASSWQHVTPSSHPLKPFQLPTKYMTILHLNNWEHQITHARVHNEHACWCRGAMLMIPFVSRGRCHPRMHCNTKLQATLQLYQS</sequence>
<evidence type="ECO:0000313" key="2">
    <source>
        <dbReference type="Proteomes" id="UP001320706"/>
    </source>
</evidence>
<organism evidence="1 2">
    <name type="scientific">Zalaria obscura</name>
    <dbReference type="NCBI Taxonomy" id="2024903"/>
    <lineage>
        <taxon>Eukaryota</taxon>
        <taxon>Fungi</taxon>
        <taxon>Dikarya</taxon>
        <taxon>Ascomycota</taxon>
        <taxon>Pezizomycotina</taxon>
        <taxon>Dothideomycetes</taxon>
        <taxon>Dothideomycetidae</taxon>
        <taxon>Dothideales</taxon>
        <taxon>Zalariaceae</taxon>
        <taxon>Zalaria</taxon>
    </lineage>
</organism>